<evidence type="ECO:0000313" key="1">
    <source>
        <dbReference type="EMBL" id="MBP1990794.1"/>
    </source>
</evidence>
<sequence length="141" mass="16283">MDMQPSRKHNQSLGQLSLSVLHLAHGFISLEKATDKEKQMFEYQLVTLLFLLVQLHVQAKRKQGSYEFLLYSFADGTGNEAAETVEAIKNKANIAESIRHFAKIVKEWPFLNQIYADRVEKSLKELCSFYLLEYPNFLKSP</sequence>
<reference evidence="1 2" key="1">
    <citation type="submission" date="2021-03" db="EMBL/GenBank/DDBJ databases">
        <title>Genomic Encyclopedia of Type Strains, Phase IV (KMG-IV): sequencing the most valuable type-strain genomes for metagenomic binning, comparative biology and taxonomic classification.</title>
        <authorList>
            <person name="Goeker M."/>
        </authorList>
    </citation>
    <scope>NUCLEOTIDE SEQUENCE [LARGE SCALE GENOMIC DNA]</scope>
    <source>
        <strain evidence="1 2">DSM 26048</strain>
    </source>
</reference>
<dbReference type="Proteomes" id="UP001519287">
    <property type="component" value="Unassembled WGS sequence"/>
</dbReference>
<organism evidence="1 2">
    <name type="scientific">Paenibacillus eucommiae</name>
    <dbReference type="NCBI Taxonomy" id="1355755"/>
    <lineage>
        <taxon>Bacteria</taxon>
        <taxon>Bacillati</taxon>
        <taxon>Bacillota</taxon>
        <taxon>Bacilli</taxon>
        <taxon>Bacillales</taxon>
        <taxon>Paenibacillaceae</taxon>
        <taxon>Paenibacillus</taxon>
    </lineage>
</organism>
<keyword evidence="2" id="KW-1185">Reference proteome</keyword>
<gene>
    <name evidence="1" type="ORF">J2Z66_002400</name>
</gene>
<accession>A0ABS4IWA4</accession>
<evidence type="ECO:0000313" key="2">
    <source>
        <dbReference type="Proteomes" id="UP001519287"/>
    </source>
</evidence>
<dbReference type="RefSeq" id="WP_209971551.1">
    <property type="nucleotide sequence ID" value="NZ_JAGGLB010000006.1"/>
</dbReference>
<dbReference type="EMBL" id="JAGGLB010000006">
    <property type="protein sequence ID" value="MBP1990794.1"/>
    <property type="molecule type" value="Genomic_DNA"/>
</dbReference>
<protein>
    <submittedName>
        <fullName evidence="1">Uncharacterized protein</fullName>
    </submittedName>
</protein>
<comment type="caution">
    <text evidence="1">The sequence shown here is derived from an EMBL/GenBank/DDBJ whole genome shotgun (WGS) entry which is preliminary data.</text>
</comment>
<name>A0ABS4IWA4_9BACL</name>
<proteinExistence type="predicted"/>